<sequence>MKVNRRKLLTLLGATTAAAGTGIQTGVITSAPGISSVQPVQIELDEDEQAAGEEPPVEFHSCAEVEITGKFEGVHLEASHLSGATDTSNHHYGSDLLSDDGTTVIDVSSETLFYIDYVRLSEETDIDPMSPSDEIDHDVDNPIEKSIEGCIEYDTGERPEASITFADQPSDGELVIADSVSLSHGGFVAVYDGSEDSMLSPPADEWNLQHESMSRTVVGASEYLDPGSHETVEIELDEPLSSSQALVAIPHHDSTGTETYEFVESGGHADWLYYSSPPYDYAFIEVEADGAIVDVTISATNDPVEAGEYLGVAAQIENPGDTEVTESIALVVGEDQLDAASVTLGPEETQTITLGYETYPVEQDVEFPVRVETDSDDDEQTVKVVGDAGDDPANGEGTLEVTILGITDPVQGGEYLEVTSPIENTGESEASQEVRLIVGEEPEQVDSTSVTIGPGETETVSLGYETYATQQDVEFPVRVETDEDADQQTVSVSAVDSVDVTTSRSII</sequence>
<comment type="caution">
    <text evidence="2">The sequence shown here is derived from an EMBL/GenBank/DDBJ whole genome shotgun (WGS) entry which is preliminary data.</text>
</comment>
<dbReference type="Proteomes" id="UP001595925">
    <property type="component" value="Unassembled WGS sequence"/>
</dbReference>
<dbReference type="PROSITE" id="PS51318">
    <property type="entry name" value="TAT"/>
    <property type="match status" value="1"/>
</dbReference>
<name>A0ABD5QAU6_9EURY</name>
<evidence type="ECO:0000313" key="3">
    <source>
        <dbReference type="Proteomes" id="UP001595925"/>
    </source>
</evidence>
<protein>
    <recommendedName>
        <fullName evidence="1">DUF7282 domain-containing protein</fullName>
    </recommendedName>
</protein>
<dbReference type="Pfam" id="PF23951">
    <property type="entry name" value="DUF7282"/>
    <property type="match status" value="1"/>
</dbReference>
<dbReference type="InterPro" id="IPR006311">
    <property type="entry name" value="TAT_signal"/>
</dbReference>
<dbReference type="InterPro" id="IPR055706">
    <property type="entry name" value="Slg1/2_DUF7282"/>
</dbReference>
<gene>
    <name evidence="2" type="ORF">ACFPFO_03745</name>
</gene>
<dbReference type="EMBL" id="JBHSJG010000012">
    <property type="protein sequence ID" value="MFC4986896.1"/>
    <property type="molecule type" value="Genomic_DNA"/>
</dbReference>
<evidence type="ECO:0000259" key="1">
    <source>
        <dbReference type="Pfam" id="PF23951"/>
    </source>
</evidence>
<dbReference type="Gene3D" id="2.60.40.10">
    <property type="entry name" value="Immunoglobulins"/>
    <property type="match status" value="1"/>
</dbReference>
<dbReference type="RefSeq" id="WP_224829128.1">
    <property type="nucleotide sequence ID" value="NZ_JAIVEF010000015.1"/>
</dbReference>
<accession>A0ABD5QAU6</accession>
<feature type="domain" description="DUF7282" evidence="1">
    <location>
        <begin position="161"/>
        <end position="273"/>
    </location>
</feature>
<proteinExistence type="predicted"/>
<evidence type="ECO:0000313" key="2">
    <source>
        <dbReference type="EMBL" id="MFC4986896.1"/>
    </source>
</evidence>
<dbReference type="InterPro" id="IPR013783">
    <property type="entry name" value="Ig-like_fold"/>
</dbReference>
<keyword evidence="3" id="KW-1185">Reference proteome</keyword>
<reference evidence="2 3" key="1">
    <citation type="journal article" date="2019" name="Int. J. Syst. Evol. Microbiol.">
        <title>The Global Catalogue of Microorganisms (GCM) 10K type strain sequencing project: providing services to taxonomists for standard genome sequencing and annotation.</title>
        <authorList>
            <consortium name="The Broad Institute Genomics Platform"/>
            <consortium name="The Broad Institute Genome Sequencing Center for Infectious Disease"/>
            <person name="Wu L."/>
            <person name="Ma J."/>
        </authorList>
    </citation>
    <scope>NUCLEOTIDE SEQUENCE [LARGE SCALE GENOMIC DNA]</scope>
    <source>
        <strain evidence="2 3">CGMCC 1.15824</strain>
    </source>
</reference>
<dbReference type="AlphaFoldDB" id="A0ABD5QAU6"/>
<organism evidence="2 3">
    <name type="scientific">Saliphagus infecundisoli</name>
    <dbReference type="NCBI Taxonomy" id="1849069"/>
    <lineage>
        <taxon>Archaea</taxon>
        <taxon>Methanobacteriati</taxon>
        <taxon>Methanobacteriota</taxon>
        <taxon>Stenosarchaea group</taxon>
        <taxon>Halobacteria</taxon>
        <taxon>Halobacteriales</taxon>
        <taxon>Natrialbaceae</taxon>
        <taxon>Saliphagus</taxon>
    </lineage>
</organism>